<accession>A0A2M4D598</accession>
<reference evidence="2" key="1">
    <citation type="submission" date="2018-01" db="EMBL/GenBank/DDBJ databases">
        <title>An insight into the sialome of Amazonian anophelines.</title>
        <authorList>
            <person name="Ribeiro J.M."/>
            <person name="Scarpassa V."/>
            <person name="Calvo E."/>
        </authorList>
    </citation>
    <scope>NUCLEOTIDE SEQUENCE</scope>
</reference>
<sequence length="84" mass="9418">MQPFLRFLLLPCTVLCRLVYFACDPDGVSHESRREGAPKVTQKDISVRMQVGFLSICTEMCEPGNETYFSFPSETKAVNTATHA</sequence>
<evidence type="ECO:0000256" key="1">
    <source>
        <dbReference type="SAM" id="SignalP"/>
    </source>
</evidence>
<dbReference type="EMBL" id="GGFL01008559">
    <property type="protein sequence ID" value="MBW72737.1"/>
    <property type="molecule type" value="Transcribed_RNA"/>
</dbReference>
<name>A0A2M4D598_ANODA</name>
<dbReference type="AlphaFoldDB" id="A0A2M4D598"/>
<proteinExistence type="predicted"/>
<feature type="signal peptide" evidence="1">
    <location>
        <begin position="1"/>
        <end position="16"/>
    </location>
</feature>
<keyword evidence="1" id="KW-0732">Signal</keyword>
<evidence type="ECO:0000313" key="2">
    <source>
        <dbReference type="EMBL" id="MBW72737.1"/>
    </source>
</evidence>
<protein>
    <submittedName>
        <fullName evidence="2">Putative secreted protein</fullName>
    </submittedName>
</protein>
<organism evidence="2">
    <name type="scientific">Anopheles darlingi</name>
    <name type="common">Mosquito</name>
    <dbReference type="NCBI Taxonomy" id="43151"/>
    <lineage>
        <taxon>Eukaryota</taxon>
        <taxon>Metazoa</taxon>
        <taxon>Ecdysozoa</taxon>
        <taxon>Arthropoda</taxon>
        <taxon>Hexapoda</taxon>
        <taxon>Insecta</taxon>
        <taxon>Pterygota</taxon>
        <taxon>Neoptera</taxon>
        <taxon>Endopterygota</taxon>
        <taxon>Diptera</taxon>
        <taxon>Nematocera</taxon>
        <taxon>Culicoidea</taxon>
        <taxon>Culicidae</taxon>
        <taxon>Anophelinae</taxon>
        <taxon>Anopheles</taxon>
    </lineage>
</organism>
<feature type="chain" id="PRO_5014649812" evidence="1">
    <location>
        <begin position="17"/>
        <end position="84"/>
    </location>
</feature>